<evidence type="ECO:0000259" key="6">
    <source>
        <dbReference type="PROSITE" id="PS50893"/>
    </source>
</evidence>
<dbReference type="Proteomes" id="UP000594961">
    <property type="component" value="Chromosome"/>
</dbReference>
<dbReference type="PANTHER" id="PTHR43117:SF4">
    <property type="entry name" value="OSMOPROTECTANT IMPORT ATP-BINDING PROTEIN OSMV"/>
    <property type="match status" value="1"/>
</dbReference>
<feature type="domain" description="ABC transporter" evidence="6">
    <location>
        <begin position="2"/>
        <end position="237"/>
    </location>
</feature>
<dbReference type="FunFam" id="3.40.50.300:FF:000425">
    <property type="entry name" value="Probable ABC transporter, ATP-binding subunit"/>
    <property type="match status" value="1"/>
</dbReference>
<protein>
    <recommendedName>
        <fullName evidence="5">ABC-type quaternary amine transporter</fullName>
        <ecNumber evidence="5">7.6.2.9</ecNumber>
    </recommendedName>
</protein>
<dbReference type="Pfam" id="PF00005">
    <property type="entry name" value="ABC_tran"/>
    <property type="match status" value="1"/>
</dbReference>
<name>A0A7M1R0R4_9ACTO</name>
<dbReference type="RefSeq" id="WP_197552375.1">
    <property type="nucleotide sequence ID" value="NZ_CP063212.1"/>
</dbReference>
<evidence type="ECO:0000256" key="5">
    <source>
        <dbReference type="ARBA" id="ARBA00066388"/>
    </source>
</evidence>
<dbReference type="AlphaFoldDB" id="A0A7M1R0R4"/>
<comment type="similarity">
    <text evidence="1">Belongs to the ABC transporter superfamily.</text>
</comment>
<dbReference type="PANTHER" id="PTHR43117">
    <property type="entry name" value="OSMOPROTECTANT IMPORT ATP-BINDING PROTEIN OSMV"/>
    <property type="match status" value="1"/>
</dbReference>
<dbReference type="PROSITE" id="PS50893">
    <property type="entry name" value="ABC_TRANSPORTER_2"/>
    <property type="match status" value="1"/>
</dbReference>
<dbReference type="InterPro" id="IPR003593">
    <property type="entry name" value="AAA+_ATPase"/>
</dbReference>
<keyword evidence="3" id="KW-0547">Nucleotide-binding</keyword>
<dbReference type="EC" id="7.6.2.9" evidence="5"/>
<dbReference type="InterPro" id="IPR027417">
    <property type="entry name" value="P-loop_NTPase"/>
</dbReference>
<evidence type="ECO:0000256" key="1">
    <source>
        <dbReference type="ARBA" id="ARBA00005417"/>
    </source>
</evidence>
<dbReference type="SUPFAM" id="SSF52540">
    <property type="entry name" value="P-loop containing nucleoside triphosphate hydrolases"/>
    <property type="match status" value="1"/>
</dbReference>
<organism evidence="7 8">
    <name type="scientific">Trueperella pecoris</name>
    <dbReference type="NCBI Taxonomy" id="2733571"/>
    <lineage>
        <taxon>Bacteria</taxon>
        <taxon>Bacillati</taxon>
        <taxon>Actinomycetota</taxon>
        <taxon>Actinomycetes</taxon>
        <taxon>Actinomycetales</taxon>
        <taxon>Actinomycetaceae</taxon>
        <taxon>Trueperella</taxon>
    </lineage>
</organism>
<reference evidence="7 8" key="1">
    <citation type="submission" date="2020-10" db="EMBL/GenBank/DDBJ databases">
        <title>Trueperella pecoris sp. nov. isolated from bovine and porcine specimens.</title>
        <authorList>
            <person name="Schoenecker L."/>
            <person name="Schnydrig P."/>
            <person name="Brodard I."/>
            <person name="Thomann A."/>
            <person name="Hemphill A."/>
            <person name="Rodriguez-Campos S."/>
            <person name="Perreten V."/>
            <person name="Jores J."/>
            <person name="Kittl S."/>
        </authorList>
    </citation>
    <scope>NUCLEOTIDE SEQUENCE [LARGE SCALE GENOMIC DNA]</scope>
    <source>
        <strain evidence="7 8">19OD0592</strain>
    </source>
</reference>
<dbReference type="GO" id="GO:0016887">
    <property type="term" value="F:ATP hydrolysis activity"/>
    <property type="evidence" value="ECO:0007669"/>
    <property type="project" value="InterPro"/>
</dbReference>
<dbReference type="GO" id="GO:0005524">
    <property type="term" value="F:ATP binding"/>
    <property type="evidence" value="ECO:0007669"/>
    <property type="project" value="UniProtKB-KW"/>
</dbReference>
<dbReference type="Gene3D" id="3.40.50.300">
    <property type="entry name" value="P-loop containing nucleotide triphosphate hydrolases"/>
    <property type="match status" value="1"/>
</dbReference>
<evidence type="ECO:0000313" key="7">
    <source>
        <dbReference type="EMBL" id="QOR47304.1"/>
    </source>
</evidence>
<evidence type="ECO:0000256" key="4">
    <source>
        <dbReference type="ARBA" id="ARBA00022840"/>
    </source>
</evidence>
<keyword evidence="4 7" id="KW-0067">ATP-binding</keyword>
<keyword evidence="2" id="KW-0813">Transport</keyword>
<accession>A0A7M1R0R4</accession>
<dbReference type="InterPro" id="IPR017871">
    <property type="entry name" value="ABC_transporter-like_CS"/>
</dbReference>
<dbReference type="PROSITE" id="PS00211">
    <property type="entry name" value="ABC_TRANSPORTER_1"/>
    <property type="match status" value="1"/>
</dbReference>
<gene>
    <name evidence="7" type="ORF">INS90_08555</name>
</gene>
<dbReference type="GO" id="GO:0015418">
    <property type="term" value="F:ABC-type quaternary ammonium compound transporting activity"/>
    <property type="evidence" value="ECO:0007669"/>
    <property type="project" value="UniProtKB-EC"/>
</dbReference>
<evidence type="ECO:0000256" key="2">
    <source>
        <dbReference type="ARBA" id="ARBA00022448"/>
    </source>
</evidence>
<proteinExistence type="inferred from homology"/>
<dbReference type="InterPro" id="IPR003439">
    <property type="entry name" value="ABC_transporter-like_ATP-bd"/>
</dbReference>
<dbReference type="SMART" id="SM00382">
    <property type="entry name" value="AAA"/>
    <property type="match status" value="1"/>
</dbReference>
<dbReference type="EMBL" id="CP063212">
    <property type="protein sequence ID" value="QOR47304.1"/>
    <property type="molecule type" value="Genomic_DNA"/>
</dbReference>
<evidence type="ECO:0000313" key="8">
    <source>
        <dbReference type="Proteomes" id="UP000594961"/>
    </source>
</evidence>
<evidence type="ECO:0000256" key="3">
    <source>
        <dbReference type="ARBA" id="ARBA00022741"/>
    </source>
</evidence>
<sequence length="269" mass="28929">MIEFDHVSKSYPGGTHAVSDVSFTIASHSTTVLVGPSGSGKSTLLGMVNRMIDPSAGRVLIDGVDVATLNPVKLRRSIGYVMQAGGLLPHRTVLDNICVVPQLNGASKTEARRRARELMELMSLGEELSRRYPAQLSGGQRQRVGVARALASDPAILLMDEPFSAVDPLVRRELQDEVRRLQSELGKTVLFVTHDIDEAFTLADDVIVLGHGGRIAGRGTPTDLLTDPKDEFVASFIGLTDGSRKLRLHDDAGARLVTDGTGRLLGTLQ</sequence>